<feature type="signal peptide" evidence="1">
    <location>
        <begin position="1"/>
        <end position="22"/>
    </location>
</feature>
<sequence length="208" mass="23935">MSRCKTWVLCALLLPLSIVAKAQIVRIDSVAVARPQEDTSEYTTKHHRDPRKATIRSAIIPGWGQIYNHKYWKAPIAWGGLVACGIVFKFNLDQYNLFRRVYKEMNGTDTSWYKRAPDSTYRYNSPQDIQYARNYYRQYVDYSVLAFVLVWGLNVVDATVDAHLHEFDVTDNLTLRIQPTSGFMSGYTGLSLVLDIHKAKHKLLPAFP</sequence>
<dbReference type="RefSeq" id="WP_133995895.1">
    <property type="nucleotide sequence ID" value="NZ_SODV01000002.1"/>
</dbReference>
<dbReference type="AlphaFoldDB" id="A0A4V3GKK2"/>
<name>A0A4V3GKK2_9BACT</name>
<dbReference type="InterPro" id="IPR043738">
    <property type="entry name" value="DUF5683"/>
</dbReference>
<gene>
    <name evidence="3" type="ORF">EDB95_3834</name>
</gene>
<evidence type="ECO:0000313" key="3">
    <source>
        <dbReference type="EMBL" id="TDW96012.1"/>
    </source>
</evidence>
<keyword evidence="4" id="KW-1185">Reference proteome</keyword>
<comment type="caution">
    <text evidence="3">The sequence shown here is derived from an EMBL/GenBank/DDBJ whole genome shotgun (WGS) entry which is preliminary data.</text>
</comment>
<dbReference type="EMBL" id="SODV01000002">
    <property type="protein sequence ID" value="TDW96012.1"/>
    <property type="molecule type" value="Genomic_DNA"/>
</dbReference>
<dbReference type="Pfam" id="PF18935">
    <property type="entry name" value="DUF5683"/>
    <property type="match status" value="1"/>
</dbReference>
<keyword evidence="1" id="KW-0732">Signal</keyword>
<proteinExistence type="predicted"/>
<organism evidence="3 4">
    <name type="scientific">Dinghuibacter silviterrae</name>
    <dbReference type="NCBI Taxonomy" id="1539049"/>
    <lineage>
        <taxon>Bacteria</taxon>
        <taxon>Pseudomonadati</taxon>
        <taxon>Bacteroidota</taxon>
        <taxon>Chitinophagia</taxon>
        <taxon>Chitinophagales</taxon>
        <taxon>Chitinophagaceae</taxon>
        <taxon>Dinghuibacter</taxon>
    </lineage>
</organism>
<evidence type="ECO:0000259" key="2">
    <source>
        <dbReference type="Pfam" id="PF18935"/>
    </source>
</evidence>
<evidence type="ECO:0000313" key="4">
    <source>
        <dbReference type="Proteomes" id="UP000294498"/>
    </source>
</evidence>
<dbReference type="Proteomes" id="UP000294498">
    <property type="component" value="Unassembled WGS sequence"/>
</dbReference>
<reference evidence="3 4" key="1">
    <citation type="submission" date="2019-03" db="EMBL/GenBank/DDBJ databases">
        <title>Genomic Encyclopedia of Type Strains, Phase IV (KMG-IV): sequencing the most valuable type-strain genomes for metagenomic binning, comparative biology and taxonomic classification.</title>
        <authorList>
            <person name="Goeker M."/>
        </authorList>
    </citation>
    <scope>NUCLEOTIDE SEQUENCE [LARGE SCALE GENOMIC DNA]</scope>
    <source>
        <strain evidence="3 4">DSM 100059</strain>
    </source>
</reference>
<protein>
    <recommendedName>
        <fullName evidence="2">DUF5683 domain-containing protein</fullName>
    </recommendedName>
</protein>
<accession>A0A4V3GKK2</accession>
<feature type="domain" description="DUF5683" evidence="2">
    <location>
        <begin position="48"/>
        <end position="181"/>
    </location>
</feature>
<dbReference type="OrthoDB" id="9813910at2"/>
<feature type="chain" id="PRO_5020768840" description="DUF5683 domain-containing protein" evidence="1">
    <location>
        <begin position="23"/>
        <end position="208"/>
    </location>
</feature>
<evidence type="ECO:0000256" key="1">
    <source>
        <dbReference type="SAM" id="SignalP"/>
    </source>
</evidence>